<evidence type="ECO:0000313" key="2">
    <source>
        <dbReference type="Proteomes" id="UP001064048"/>
    </source>
</evidence>
<sequence length="718" mass="82742">MTTFTVQNKILILCIEITNKNRCTNTFILRACKALIESDKIRILFPAETMEDVQEIIEEPIQFSKGINLRELLTSDTEFQIDLDFKQKKSLDPNLNDELFQLYDEEEESSDCEDILKTIEDSAEKQMLSSPELHALVAPSLAWGPMGVPPRIRPETALFVIALYKVTDRRAPDTTVNSLHAEAKDLFRKKKYRPAMKNYQQAMSVLNISRPETEIEEAEIKRLRINTYVNLAMCYCKLNKPNYAISMLENLEYVTDTDKHCKALFYYGKAYQMLGNNEEALKYYRKSLKLEPKNKDIGKTLAELDEYIKKSAVKEKELWQNAFESEPAKKESVYDVDEDFQNGVRDMCQDLAGRHEYVKFDLPLGLTKDEVGCIRSMITEFKGLTLVEDGEGKRKKVLKMLRLLFFAAFLQCSISQQYQQKVAPGVPPQNYQQPGYQQAPPPPPPQQYQQPPPPQQQQVNVQQHGGHGHHGDPQLLNPANIAHERDHIQEHMDVPIDTSKMSEQELQFHYFKMHDADNNNKLDGCELIKSLIHWHEQGHKQPTQEGAPPVGEKIFADDELVNLIDPILNMDDHNRDGYIDYPEFVRAQQKSQNKEGNSIKWGVDAYQNGPGHVRLRLETGFGPVLISQSVTPIGVLQQRVVHRIYSPWYNAVIAAAFVPGESYMFERDITMWNNKRYISSPIYVKTDKSIRAFRAWYSQFYSEKSVSFKDATQNPLDW</sequence>
<reference evidence="1 2" key="1">
    <citation type="journal article" date="2022" name="Genome Biol. Evol.">
        <title>The Spruce Budworm Genome: Reconstructing the Evolutionary History of Antifreeze Proteins.</title>
        <authorList>
            <person name="Beliveau C."/>
            <person name="Gagne P."/>
            <person name="Picq S."/>
            <person name="Vernygora O."/>
            <person name="Keeling C.I."/>
            <person name="Pinkney K."/>
            <person name="Doucet D."/>
            <person name="Wen F."/>
            <person name="Johnston J.S."/>
            <person name="Maaroufi H."/>
            <person name="Boyle B."/>
            <person name="Laroche J."/>
            <person name="Dewar K."/>
            <person name="Juretic N."/>
            <person name="Blackburn G."/>
            <person name="Nisole A."/>
            <person name="Brunet B."/>
            <person name="Brandao M."/>
            <person name="Lumley L."/>
            <person name="Duan J."/>
            <person name="Quan G."/>
            <person name="Lucarotti C.J."/>
            <person name="Roe A.D."/>
            <person name="Sperling F.A.H."/>
            <person name="Levesque R.C."/>
            <person name="Cusson M."/>
        </authorList>
    </citation>
    <scope>NUCLEOTIDE SEQUENCE [LARGE SCALE GENOMIC DNA]</scope>
    <source>
        <strain evidence="1">Glfc:IPQL:Cfum</strain>
    </source>
</reference>
<comment type="caution">
    <text evidence="1">The sequence shown here is derived from an EMBL/GenBank/DDBJ whole genome shotgun (WGS) entry which is preliminary data.</text>
</comment>
<dbReference type="EMBL" id="CM046130">
    <property type="protein sequence ID" value="KAI8431797.1"/>
    <property type="molecule type" value="Genomic_DNA"/>
</dbReference>
<keyword evidence="2" id="KW-1185">Reference proteome</keyword>
<protein>
    <submittedName>
        <fullName evidence="1">Uncharacterized protein</fullName>
    </submittedName>
</protein>
<evidence type="ECO:0000313" key="1">
    <source>
        <dbReference type="EMBL" id="KAI8431797.1"/>
    </source>
</evidence>
<gene>
    <name evidence="1" type="ORF">MSG28_016217</name>
</gene>
<proteinExistence type="predicted"/>
<accession>A0ACC0K5Q2</accession>
<dbReference type="Proteomes" id="UP001064048">
    <property type="component" value="Chromosome 30"/>
</dbReference>
<organism evidence="1 2">
    <name type="scientific">Choristoneura fumiferana</name>
    <name type="common">Spruce budworm moth</name>
    <name type="synonym">Archips fumiferana</name>
    <dbReference type="NCBI Taxonomy" id="7141"/>
    <lineage>
        <taxon>Eukaryota</taxon>
        <taxon>Metazoa</taxon>
        <taxon>Ecdysozoa</taxon>
        <taxon>Arthropoda</taxon>
        <taxon>Hexapoda</taxon>
        <taxon>Insecta</taxon>
        <taxon>Pterygota</taxon>
        <taxon>Neoptera</taxon>
        <taxon>Endopterygota</taxon>
        <taxon>Lepidoptera</taxon>
        <taxon>Glossata</taxon>
        <taxon>Ditrysia</taxon>
        <taxon>Tortricoidea</taxon>
        <taxon>Tortricidae</taxon>
        <taxon>Tortricinae</taxon>
        <taxon>Choristoneura</taxon>
    </lineage>
</organism>
<name>A0ACC0K5Q2_CHOFU</name>